<feature type="compositionally biased region" description="Basic and acidic residues" evidence="2">
    <location>
        <begin position="327"/>
        <end position="338"/>
    </location>
</feature>
<evidence type="ECO:0008006" key="7">
    <source>
        <dbReference type="Google" id="ProtNLM"/>
    </source>
</evidence>
<dbReference type="InterPro" id="IPR036236">
    <property type="entry name" value="Znf_C2H2_sf"/>
</dbReference>
<evidence type="ECO:0000313" key="6">
    <source>
        <dbReference type="Proteomes" id="UP001168821"/>
    </source>
</evidence>
<name>A0AA38HKY6_9CUCU</name>
<dbReference type="CDD" id="cd01650">
    <property type="entry name" value="RT_nLTR_like"/>
    <property type="match status" value="1"/>
</dbReference>
<dbReference type="Pfam" id="PF00078">
    <property type="entry name" value="RVT_1"/>
    <property type="match status" value="1"/>
</dbReference>
<dbReference type="InterPro" id="IPR013087">
    <property type="entry name" value="Znf_C2H2_type"/>
</dbReference>
<organism evidence="5 6">
    <name type="scientific">Zophobas morio</name>
    <dbReference type="NCBI Taxonomy" id="2755281"/>
    <lineage>
        <taxon>Eukaryota</taxon>
        <taxon>Metazoa</taxon>
        <taxon>Ecdysozoa</taxon>
        <taxon>Arthropoda</taxon>
        <taxon>Hexapoda</taxon>
        <taxon>Insecta</taxon>
        <taxon>Pterygota</taxon>
        <taxon>Neoptera</taxon>
        <taxon>Endopterygota</taxon>
        <taxon>Coleoptera</taxon>
        <taxon>Polyphaga</taxon>
        <taxon>Cucujiformia</taxon>
        <taxon>Tenebrionidae</taxon>
        <taxon>Zophobas</taxon>
    </lineage>
</organism>
<feature type="domain" description="C2H2-type" evidence="3">
    <location>
        <begin position="205"/>
        <end position="233"/>
    </location>
</feature>
<accession>A0AA38HKY6</accession>
<dbReference type="PROSITE" id="PS50157">
    <property type="entry name" value="ZINC_FINGER_C2H2_2"/>
    <property type="match status" value="1"/>
</dbReference>
<dbReference type="PROSITE" id="PS50878">
    <property type="entry name" value="RT_POL"/>
    <property type="match status" value="1"/>
</dbReference>
<comment type="caution">
    <text evidence="5">The sequence shown here is derived from an EMBL/GenBank/DDBJ whole genome shotgun (WGS) entry which is preliminary data.</text>
</comment>
<protein>
    <recommendedName>
        <fullName evidence="7">Reverse transcriptase</fullName>
    </recommendedName>
</protein>
<dbReference type="GO" id="GO:0008270">
    <property type="term" value="F:zinc ion binding"/>
    <property type="evidence" value="ECO:0007669"/>
    <property type="project" value="UniProtKB-KW"/>
</dbReference>
<dbReference type="PANTHER" id="PTHR19446">
    <property type="entry name" value="REVERSE TRANSCRIPTASES"/>
    <property type="match status" value="1"/>
</dbReference>
<evidence type="ECO:0000313" key="5">
    <source>
        <dbReference type="EMBL" id="KAJ3639121.1"/>
    </source>
</evidence>
<evidence type="ECO:0000256" key="1">
    <source>
        <dbReference type="PROSITE-ProRule" id="PRU00042"/>
    </source>
</evidence>
<sequence>MKVKVRLARTEGGWAVVTAAASHSRGVSFSSRENPGEGHVEASRRFVPISAAGLQGEEPLVDRIMIGSEDRGVSGLTGKRVAADVPGLGEVKRCRFGGDVGSEPGPVPWPPAEPSCCEAPGAPERASGCPLRPPFNAATGPGPRSAPEVDKTEDLNEQAGGAELQNSGVGLRSLSGPVCGICGRRYKTMSGLYRHRKTCGVRDRSRCQHCGRQFATFQGVRQHEKLAHRERYMAEEADHLPPSEASAFELMAEIEVGVKPNQPFLKDMALATGLTVDQVRYRRKKPAYREFLERYKRAHVPRGTLPHVPEEAFLPQAQVMTRSQRAAAEHRGLAEHRGVNHNLPAREPSQTRDRPGPSRGAHDALIARVGSLPRRSSLLVQPKKRVRKLSSSSSSDEYVDPALGDSSTPSSSDDSSSTSASPEPSVSPAITVRDDAVLPPIGKGKIPVLMRGRVERQPGRLIRRSVYLPLPPEDDPYAAVDRPFIEHLRGLRDGVPTATDLIDASLSGASREHLLGLVDEWLRVNLVGRRRGRRGRGVERADLRRIGSEKPPSRGHRASLYKKTQDLWQKKRSALASIILDGGTVEALGEGDVPTVGDVEELYGGIFESVSIRDEEPVQSAKSSQPVFVPVTPEEVGAAKKGWRVSAPGPDGIGVAAVRARSDVELAVLFTVILWKGLQPTSWRASRTVLIHKEGDKGDASNWRPITIGSAGQRLWHRLLSRRLHGVIALNPHQRGFVETDGTMANVTILDSFIRDRTESGRSFAVVSLDIRKAFDTVSHWSIDRALRRFGVDEGVRAYIMGTFAHSTTTIKVGRTCTRELVLRRGVKQGDPLSPLLFNMVVDELLEMLNGPGDKGARLADGVRCAAMAFADDLVLLEEEEVRVPNTLADVEGFFAARGMEVNPRKSAGLCVRGYEGKSIPRVRPVFRIGGHWIRPVQAMDSFRYLGHGFGSFGVRRPNLYALQRMLTNLHRAPLKPDQKLFLLKQHLVPRLLYGFQNSGVTGGLLTAADRLIRRFVKRVLHLNIHTPDAVIHASARYGGLGVMSLRIGVPYTFYRRLDLLSREGDSAIRAVVASQRVDRLITRLKNLAGDVPPDQVWKQRLQAGQMTAGLRSASGDPASSAWLRARPHGWSGRDFVRAVQLRTENLPVVGVPYNPQPARQCRGCHQRIESLSHVLQGCPVTHGMRIRRHDDICRKVARHAEASGLTVEWEPHVRARDGTLYKPDLAIHMDWGILVVDVQVSWESNTRSMDVVWDLKRRVYDQPHFREAATRRWPGGSFRFCPIILGARGFWPRCNQVTADLLNIPDHLRASCVNSVLKWGSSIHSTFMGTVWAETTAKGTGLEKLAGKEDPVELDSSLAL</sequence>
<dbReference type="PROSITE" id="PS00028">
    <property type="entry name" value="ZINC_FINGER_C2H2_1"/>
    <property type="match status" value="1"/>
</dbReference>
<feature type="compositionally biased region" description="Low complexity" evidence="2">
    <location>
        <begin position="406"/>
        <end position="429"/>
    </location>
</feature>
<gene>
    <name evidence="5" type="ORF">Zmor_004184</name>
</gene>
<dbReference type="SUPFAM" id="SSF57667">
    <property type="entry name" value="beta-beta-alpha zinc fingers"/>
    <property type="match status" value="1"/>
</dbReference>
<feature type="region of interest" description="Disordered" evidence="2">
    <location>
        <begin position="320"/>
        <end position="361"/>
    </location>
</feature>
<dbReference type="GO" id="GO:0071897">
    <property type="term" value="P:DNA biosynthetic process"/>
    <property type="evidence" value="ECO:0007669"/>
    <property type="project" value="UniProtKB-ARBA"/>
</dbReference>
<feature type="compositionally biased region" description="Basic and acidic residues" evidence="2">
    <location>
        <begin position="349"/>
        <end position="361"/>
    </location>
</feature>
<evidence type="ECO:0000256" key="2">
    <source>
        <dbReference type="SAM" id="MobiDB-lite"/>
    </source>
</evidence>
<dbReference type="Proteomes" id="UP001168821">
    <property type="component" value="Unassembled WGS sequence"/>
</dbReference>
<evidence type="ECO:0000259" key="4">
    <source>
        <dbReference type="PROSITE" id="PS50878"/>
    </source>
</evidence>
<proteinExistence type="predicted"/>
<dbReference type="Gene3D" id="3.30.160.60">
    <property type="entry name" value="Classic Zinc Finger"/>
    <property type="match status" value="1"/>
</dbReference>
<dbReference type="InterPro" id="IPR000477">
    <property type="entry name" value="RT_dom"/>
</dbReference>
<feature type="domain" description="Reverse transcriptase" evidence="4">
    <location>
        <begin position="672"/>
        <end position="950"/>
    </location>
</feature>
<dbReference type="SUPFAM" id="SSF56672">
    <property type="entry name" value="DNA/RNA polymerases"/>
    <property type="match status" value="1"/>
</dbReference>
<reference evidence="5" key="1">
    <citation type="journal article" date="2023" name="G3 (Bethesda)">
        <title>Whole genome assemblies of Zophobas morio and Tenebrio molitor.</title>
        <authorList>
            <person name="Kaur S."/>
            <person name="Stinson S.A."/>
            <person name="diCenzo G.C."/>
        </authorList>
    </citation>
    <scope>NUCLEOTIDE SEQUENCE</scope>
    <source>
        <strain evidence="5">QUZm001</strain>
    </source>
</reference>
<dbReference type="EMBL" id="JALNTZ010000013">
    <property type="protein sequence ID" value="KAJ3639121.1"/>
    <property type="molecule type" value="Genomic_DNA"/>
</dbReference>
<dbReference type="InterPro" id="IPR043502">
    <property type="entry name" value="DNA/RNA_pol_sf"/>
</dbReference>
<keyword evidence="1" id="KW-0863">Zinc-finger</keyword>
<keyword evidence="1" id="KW-0862">Zinc</keyword>
<keyword evidence="1" id="KW-0479">Metal-binding</keyword>
<feature type="region of interest" description="Disordered" evidence="2">
    <location>
        <begin position="376"/>
        <end position="438"/>
    </location>
</feature>
<keyword evidence="6" id="KW-1185">Reference proteome</keyword>
<evidence type="ECO:0000259" key="3">
    <source>
        <dbReference type="PROSITE" id="PS50157"/>
    </source>
</evidence>